<comment type="caution">
    <text evidence="1">The sequence shown here is derived from an EMBL/GenBank/DDBJ whole genome shotgun (WGS) entry which is preliminary data.</text>
</comment>
<dbReference type="AlphaFoldDB" id="A0AAW1HSN5"/>
<reference evidence="1 2" key="1">
    <citation type="journal article" date="2024" name="BMC Genomics">
        <title>De novo assembly and annotation of Popillia japonica's genome with initial clues to its potential as an invasive pest.</title>
        <authorList>
            <person name="Cucini C."/>
            <person name="Boschi S."/>
            <person name="Funari R."/>
            <person name="Cardaioli E."/>
            <person name="Iannotti N."/>
            <person name="Marturano G."/>
            <person name="Paoli F."/>
            <person name="Bruttini M."/>
            <person name="Carapelli A."/>
            <person name="Frati F."/>
            <person name="Nardi F."/>
        </authorList>
    </citation>
    <scope>NUCLEOTIDE SEQUENCE [LARGE SCALE GENOMIC DNA]</scope>
    <source>
        <strain evidence="1">DMR45628</strain>
    </source>
</reference>
<evidence type="ECO:0000313" key="2">
    <source>
        <dbReference type="Proteomes" id="UP001458880"/>
    </source>
</evidence>
<proteinExistence type="predicted"/>
<evidence type="ECO:0000313" key="1">
    <source>
        <dbReference type="EMBL" id="KAK9679517.1"/>
    </source>
</evidence>
<protein>
    <submittedName>
        <fullName evidence="1">Uncharacterized protein</fullName>
    </submittedName>
</protein>
<organism evidence="1 2">
    <name type="scientific">Popillia japonica</name>
    <name type="common">Japanese beetle</name>
    <dbReference type="NCBI Taxonomy" id="7064"/>
    <lineage>
        <taxon>Eukaryota</taxon>
        <taxon>Metazoa</taxon>
        <taxon>Ecdysozoa</taxon>
        <taxon>Arthropoda</taxon>
        <taxon>Hexapoda</taxon>
        <taxon>Insecta</taxon>
        <taxon>Pterygota</taxon>
        <taxon>Neoptera</taxon>
        <taxon>Endopterygota</taxon>
        <taxon>Coleoptera</taxon>
        <taxon>Polyphaga</taxon>
        <taxon>Scarabaeiformia</taxon>
        <taxon>Scarabaeidae</taxon>
        <taxon>Rutelinae</taxon>
        <taxon>Popillia</taxon>
    </lineage>
</organism>
<name>A0AAW1HSN5_POPJA</name>
<sequence length="118" mass="12677">MDSDEIDIGRQTTITLPDGSETIVDDVTPMYTNIKCHLSFGSVDNPDPSTVGANPIITSLTINCPISTDLRESDRIWARKLDAAGNVLESYTGMCGAPQTNQSRKTAIISGFKAVAEE</sequence>
<dbReference type="Proteomes" id="UP001458880">
    <property type="component" value="Unassembled WGS sequence"/>
</dbReference>
<gene>
    <name evidence="1" type="ORF">QE152_g39996</name>
</gene>
<dbReference type="EMBL" id="JASPKY010001015">
    <property type="protein sequence ID" value="KAK9679517.1"/>
    <property type="molecule type" value="Genomic_DNA"/>
</dbReference>
<accession>A0AAW1HSN5</accession>
<keyword evidence="2" id="KW-1185">Reference proteome</keyword>